<dbReference type="Gene3D" id="3.40.50.150">
    <property type="entry name" value="Vaccinia Virus protein VP39"/>
    <property type="match status" value="1"/>
</dbReference>
<dbReference type="PANTHER" id="PTHR42912">
    <property type="entry name" value="METHYLTRANSFERASE"/>
    <property type="match status" value="1"/>
</dbReference>
<dbReference type="Proteomes" id="UP000294937">
    <property type="component" value="Unassembled WGS sequence"/>
</dbReference>
<gene>
    <name evidence="2" type="ORF">EDD58_101498</name>
</gene>
<sequence length="283" mass="32922">MFQKDLVLQEYKNSRRLNTRVQFHVQYSQAPEPFLEWAIQQVNYRGDEHVLDAGCGTGVYLFPIANLLREKGGSIVGMDLSSGLLEELQEKVVDYPNIELIQGDLQQTLPFPDETFDIVMANFVVYHVEHINHTIQELKRVLKPGGRMIVGTGSQKNFYELEQIHIEAKKILAFPSEAIHHRNPYTRFSLENGAIWLRPHFPWFELHTQYDQIMVDQVEPVLEYYASGMMELGIESGTELREEITEEMIEDLYQVVRKKIEKVIDREGVFRMQKQAGFFIATK</sequence>
<protein>
    <submittedName>
        <fullName evidence="2">Methyltransferase family protein</fullName>
    </submittedName>
</protein>
<dbReference type="Pfam" id="PF08241">
    <property type="entry name" value="Methyltransf_11"/>
    <property type="match status" value="1"/>
</dbReference>
<evidence type="ECO:0000313" key="2">
    <source>
        <dbReference type="EMBL" id="TCS96853.1"/>
    </source>
</evidence>
<name>A0A4R3LAH5_9BACL</name>
<dbReference type="CDD" id="cd02440">
    <property type="entry name" value="AdoMet_MTases"/>
    <property type="match status" value="1"/>
</dbReference>
<dbReference type="InterPro" id="IPR013216">
    <property type="entry name" value="Methyltransf_11"/>
</dbReference>
<dbReference type="AlphaFoldDB" id="A0A4R3LAH5"/>
<dbReference type="SUPFAM" id="SSF53335">
    <property type="entry name" value="S-adenosyl-L-methionine-dependent methyltransferases"/>
    <property type="match status" value="1"/>
</dbReference>
<dbReference type="GO" id="GO:0032259">
    <property type="term" value="P:methylation"/>
    <property type="evidence" value="ECO:0007669"/>
    <property type="project" value="UniProtKB-KW"/>
</dbReference>
<proteinExistence type="predicted"/>
<evidence type="ECO:0000313" key="3">
    <source>
        <dbReference type="Proteomes" id="UP000294937"/>
    </source>
</evidence>
<feature type="domain" description="Methyltransferase type 11" evidence="1">
    <location>
        <begin position="51"/>
        <end position="150"/>
    </location>
</feature>
<keyword evidence="2" id="KW-0808">Transferase</keyword>
<dbReference type="InterPro" id="IPR050508">
    <property type="entry name" value="Methyltransf_Superfamily"/>
</dbReference>
<reference evidence="2 3" key="1">
    <citation type="submission" date="2019-03" db="EMBL/GenBank/DDBJ databases">
        <title>Genomic Encyclopedia of Type Strains, Phase IV (KMG-IV): sequencing the most valuable type-strain genomes for metagenomic binning, comparative biology and taxonomic classification.</title>
        <authorList>
            <person name="Goeker M."/>
        </authorList>
    </citation>
    <scope>NUCLEOTIDE SEQUENCE [LARGE SCALE GENOMIC DNA]</scope>
    <source>
        <strain evidence="2 3">DSM 45707</strain>
    </source>
</reference>
<dbReference type="GO" id="GO:0008757">
    <property type="term" value="F:S-adenosylmethionine-dependent methyltransferase activity"/>
    <property type="evidence" value="ECO:0007669"/>
    <property type="project" value="InterPro"/>
</dbReference>
<dbReference type="InterPro" id="IPR029063">
    <property type="entry name" value="SAM-dependent_MTases_sf"/>
</dbReference>
<comment type="caution">
    <text evidence="2">The sequence shown here is derived from an EMBL/GenBank/DDBJ whole genome shotgun (WGS) entry which is preliminary data.</text>
</comment>
<keyword evidence="3" id="KW-1185">Reference proteome</keyword>
<dbReference type="RefSeq" id="WP_165875758.1">
    <property type="nucleotide sequence ID" value="NZ_SMAG01000001.1"/>
</dbReference>
<organism evidence="2 3">
    <name type="scientific">Hazenella coriacea</name>
    <dbReference type="NCBI Taxonomy" id="1179467"/>
    <lineage>
        <taxon>Bacteria</taxon>
        <taxon>Bacillati</taxon>
        <taxon>Bacillota</taxon>
        <taxon>Bacilli</taxon>
        <taxon>Bacillales</taxon>
        <taxon>Thermoactinomycetaceae</taxon>
        <taxon>Hazenella</taxon>
    </lineage>
</organism>
<evidence type="ECO:0000259" key="1">
    <source>
        <dbReference type="Pfam" id="PF08241"/>
    </source>
</evidence>
<keyword evidence="2" id="KW-0489">Methyltransferase</keyword>
<accession>A0A4R3LAH5</accession>
<dbReference type="EMBL" id="SMAG01000001">
    <property type="protein sequence ID" value="TCS96853.1"/>
    <property type="molecule type" value="Genomic_DNA"/>
</dbReference>